<organism evidence="2">
    <name type="scientific">Caldithrix abyssi</name>
    <dbReference type="NCBI Taxonomy" id="187145"/>
    <lineage>
        <taxon>Bacteria</taxon>
        <taxon>Pseudomonadati</taxon>
        <taxon>Calditrichota</taxon>
        <taxon>Calditrichia</taxon>
        <taxon>Calditrichales</taxon>
        <taxon>Calditrichaceae</taxon>
        <taxon>Caldithrix</taxon>
    </lineage>
</organism>
<comment type="caution">
    <text evidence="2">The sequence shown here is derived from an EMBL/GenBank/DDBJ whole genome shotgun (WGS) entry which is preliminary data.</text>
</comment>
<dbReference type="AlphaFoldDB" id="A0A7V4UCQ6"/>
<dbReference type="EMBL" id="DRQG01000034">
    <property type="protein sequence ID" value="HGY54937.1"/>
    <property type="molecule type" value="Genomic_DNA"/>
</dbReference>
<evidence type="ECO:0000313" key="2">
    <source>
        <dbReference type="EMBL" id="HGY54937.1"/>
    </source>
</evidence>
<dbReference type="SUPFAM" id="SSF47598">
    <property type="entry name" value="Ribbon-helix-helix"/>
    <property type="match status" value="1"/>
</dbReference>
<feature type="domain" description="Ribbon-helix-helix protein CopG" evidence="1">
    <location>
        <begin position="4"/>
        <end position="39"/>
    </location>
</feature>
<proteinExistence type="predicted"/>
<protein>
    <submittedName>
        <fullName evidence="2">CopG family transcriptional regulator</fullName>
    </submittedName>
</protein>
<dbReference type="InterPro" id="IPR013321">
    <property type="entry name" value="Arc_rbn_hlx_hlx"/>
</dbReference>
<evidence type="ECO:0000259" key="1">
    <source>
        <dbReference type="Pfam" id="PF01402"/>
    </source>
</evidence>
<sequence>MDTLTVKIPETLKEMLKNFAERSGTTKSQIVRAALIEYFNKDQLSKKDSFYDLAKDLAGSVKDAPADLSSNKKYLNEYGK</sequence>
<reference evidence="2" key="1">
    <citation type="journal article" date="2020" name="mSystems">
        <title>Genome- and Community-Level Interaction Insights into Carbon Utilization and Element Cycling Functions of Hydrothermarchaeota in Hydrothermal Sediment.</title>
        <authorList>
            <person name="Zhou Z."/>
            <person name="Liu Y."/>
            <person name="Xu W."/>
            <person name="Pan J."/>
            <person name="Luo Z.H."/>
            <person name="Li M."/>
        </authorList>
    </citation>
    <scope>NUCLEOTIDE SEQUENCE [LARGE SCALE GENOMIC DNA]</scope>
    <source>
        <strain evidence="2">HyVt-577</strain>
    </source>
</reference>
<dbReference type="InterPro" id="IPR010985">
    <property type="entry name" value="Ribbon_hlx_hlx"/>
</dbReference>
<name>A0A7V4UCQ6_CALAY</name>
<dbReference type="Pfam" id="PF01402">
    <property type="entry name" value="RHH_1"/>
    <property type="match status" value="1"/>
</dbReference>
<dbReference type="Proteomes" id="UP000885779">
    <property type="component" value="Unassembled WGS sequence"/>
</dbReference>
<gene>
    <name evidence="2" type="ORF">ENK44_04490</name>
</gene>
<dbReference type="InterPro" id="IPR002145">
    <property type="entry name" value="CopG"/>
</dbReference>
<accession>A0A7V4UCQ6</accession>
<dbReference type="CDD" id="cd21631">
    <property type="entry name" value="RHH_CopG_NikR-like"/>
    <property type="match status" value="1"/>
</dbReference>
<dbReference type="Gene3D" id="1.10.1220.10">
    <property type="entry name" value="Met repressor-like"/>
    <property type="match status" value="1"/>
</dbReference>
<dbReference type="GO" id="GO:0006355">
    <property type="term" value="P:regulation of DNA-templated transcription"/>
    <property type="evidence" value="ECO:0007669"/>
    <property type="project" value="InterPro"/>
</dbReference>